<evidence type="ECO:0000256" key="1">
    <source>
        <dbReference type="ARBA" id="ARBA00007806"/>
    </source>
</evidence>
<dbReference type="SUPFAM" id="SSF74650">
    <property type="entry name" value="Galactose mutarotase-like"/>
    <property type="match status" value="1"/>
</dbReference>
<evidence type="ECO:0000259" key="7">
    <source>
        <dbReference type="Pfam" id="PF17137"/>
    </source>
</evidence>
<dbReference type="Pfam" id="PF17137">
    <property type="entry name" value="DUF5110"/>
    <property type="match status" value="1"/>
</dbReference>
<dbReference type="Gene3D" id="3.20.20.80">
    <property type="entry name" value="Glycosidases"/>
    <property type="match status" value="1"/>
</dbReference>
<dbReference type="RefSeq" id="WP_428985107.1">
    <property type="nucleotide sequence ID" value="NZ_CP032698.1"/>
</dbReference>
<feature type="region of interest" description="Disordered" evidence="3">
    <location>
        <begin position="238"/>
        <end position="257"/>
    </location>
</feature>
<keyword evidence="9" id="KW-0808">Transferase</keyword>
<dbReference type="SUPFAM" id="SSF51445">
    <property type="entry name" value="(Trans)glycosidases"/>
    <property type="match status" value="1"/>
</dbReference>
<evidence type="ECO:0000259" key="6">
    <source>
        <dbReference type="Pfam" id="PF13802"/>
    </source>
</evidence>
<feature type="chain" id="PRO_5039714896" evidence="4">
    <location>
        <begin position="49"/>
        <end position="907"/>
    </location>
</feature>
<feature type="region of interest" description="Disordered" evidence="3">
    <location>
        <begin position="77"/>
        <end position="96"/>
    </location>
</feature>
<name>A0A387H660_9ACTN</name>
<dbReference type="Pfam" id="PF13802">
    <property type="entry name" value="Gal_mutarotas_2"/>
    <property type="match status" value="1"/>
</dbReference>
<dbReference type="InterPro" id="IPR017853">
    <property type="entry name" value="GH"/>
</dbReference>
<dbReference type="Pfam" id="PF01055">
    <property type="entry name" value="Glyco_hydro_31_2nd"/>
    <property type="match status" value="1"/>
</dbReference>
<keyword evidence="9" id="KW-0328">Glycosyltransferase</keyword>
<accession>A0A387H660</accession>
<keyword evidence="4" id="KW-0732">Signal</keyword>
<dbReference type="InterPro" id="IPR033403">
    <property type="entry name" value="DUF5110"/>
</dbReference>
<dbReference type="InterPro" id="IPR048395">
    <property type="entry name" value="Glyco_hydro_31_C"/>
</dbReference>
<gene>
    <name evidence="9" type="ORF">DWB77_01368</name>
</gene>
<keyword evidence="10" id="KW-1185">Reference proteome</keyword>
<dbReference type="PANTHER" id="PTHR22762:SF120">
    <property type="entry name" value="HETEROGLYCAN GLUCOSIDASE 1"/>
    <property type="match status" value="1"/>
</dbReference>
<evidence type="ECO:0000313" key="10">
    <source>
        <dbReference type="Proteomes" id="UP000271554"/>
    </source>
</evidence>
<evidence type="ECO:0000313" key="9">
    <source>
        <dbReference type="EMBL" id="AYG79256.1"/>
    </source>
</evidence>
<dbReference type="SUPFAM" id="SSF51011">
    <property type="entry name" value="Glycosyl hydrolase domain"/>
    <property type="match status" value="1"/>
</dbReference>
<evidence type="ECO:0000259" key="5">
    <source>
        <dbReference type="Pfam" id="PF01055"/>
    </source>
</evidence>
<evidence type="ECO:0000259" key="8">
    <source>
        <dbReference type="Pfam" id="PF21365"/>
    </source>
</evidence>
<feature type="domain" description="DUF5110" evidence="7">
    <location>
        <begin position="779"/>
        <end position="850"/>
    </location>
</feature>
<dbReference type="Pfam" id="PF21365">
    <property type="entry name" value="Glyco_hydro_31_3rd"/>
    <property type="match status" value="1"/>
</dbReference>
<dbReference type="KEGG" id="shun:DWB77_01368"/>
<dbReference type="InterPro" id="IPR025887">
    <property type="entry name" value="Glyco_hydro_31_N_dom"/>
</dbReference>
<dbReference type="InterPro" id="IPR013780">
    <property type="entry name" value="Glyco_hydro_b"/>
</dbReference>
<dbReference type="AlphaFoldDB" id="A0A387H660"/>
<dbReference type="PANTHER" id="PTHR22762">
    <property type="entry name" value="ALPHA-GLUCOSIDASE"/>
    <property type="match status" value="1"/>
</dbReference>
<reference evidence="9 10" key="1">
    <citation type="submission" date="2018-10" db="EMBL/GenBank/DDBJ databases">
        <title>Relationship between Morphology and Antimicrobial Activity in Streptomyces.</title>
        <authorList>
            <person name="Kang H.J."/>
            <person name="Kim S.B."/>
        </authorList>
    </citation>
    <scope>NUCLEOTIDE SEQUENCE [LARGE SCALE GENOMIC DNA]</scope>
    <source>
        <strain evidence="9 10">BH38</strain>
    </source>
</reference>
<keyword evidence="2" id="KW-0326">Glycosidase</keyword>
<dbReference type="GO" id="GO:0030246">
    <property type="term" value="F:carbohydrate binding"/>
    <property type="evidence" value="ECO:0007669"/>
    <property type="project" value="InterPro"/>
</dbReference>
<organism evidence="9 10">
    <name type="scientific">Streptomyces hundungensis</name>
    <dbReference type="NCBI Taxonomy" id="1077946"/>
    <lineage>
        <taxon>Bacteria</taxon>
        <taxon>Bacillati</taxon>
        <taxon>Actinomycetota</taxon>
        <taxon>Actinomycetes</taxon>
        <taxon>Kitasatosporales</taxon>
        <taxon>Streptomycetaceae</taxon>
        <taxon>Streptomyces</taxon>
    </lineage>
</organism>
<evidence type="ECO:0000256" key="4">
    <source>
        <dbReference type="SAM" id="SignalP"/>
    </source>
</evidence>
<dbReference type="GO" id="GO:0005975">
    <property type="term" value="P:carbohydrate metabolic process"/>
    <property type="evidence" value="ECO:0007669"/>
    <property type="project" value="InterPro"/>
</dbReference>
<dbReference type="EMBL" id="CP032698">
    <property type="protein sequence ID" value="AYG79256.1"/>
    <property type="molecule type" value="Genomic_DNA"/>
</dbReference>
<dbReference type="Gene3D" id="2.60.40.1180">
    <property type="entry name" value="Golgi alpha-mannosidase II"/>
    <property type="match status" value="2"/>
</dbReference>
<feature type="domain" description="Glycoside hydrolase family 31 TIM barrel" evidence="5">
    <location>
        <begin position="516"/>
        <end position="664"/>
    </location>
</feature>
<dbReference type="GO" id="GO:0004553">
    <property type="term" value="F:hydrolase activity, hydrolyzing O-glycosyl compounds"/>
    <property type="evidence" value="ECO:0007669"/>
    <property type="project" value="InterPro"/>
</dbReference>
<dbReference type="Gene3D" id="2.60.40.1760">
    <property type="entry name" value="glycosyl hydrolase (family 31)"/>
    <property type="match status" value="1"/>
</dbReference>
<feature type="domain" description="Glycosyl hydrolase family 31 C-terminal" evidence="8">
    <location>
        <begin position="676"/>
        <end position="762"/>
    </location>
</feature>
<evidence type="ECO:0000256" key="3">
    <source>
        <dbReference type="SAM" id="MobiDB-lite"/>
    </source>
</evidence>
<dbReference type="InterPro" id="IPR000322">
    <property type="entry name" value="Glyco_hydro_31_TIM"/>
</dbReference>
<feature type="compositionally biased region" description="Polar residues" evidence="3">
    <location>
        <begin position="245"/>
        <end position="257"/>
    </location>
</feature>
<dbReference type="InterPro" id="IPR011013">
    <property type="entry name" value="Gal_mutarotase_sf_dom"/>
</dbReference>
<comment type="similarity">
    <text evidence="1 2">Belongs to the glycosyl hydrolase 31 family.</text>
</comment>
<dbReference type="Proteomes" id="UP000271554">
    <property type="component" value="Chromosome"/>
</dbReference>
<keyword evidence="2" id="KW-0378">Hydrolase</keyword>
<dbReference type="EC" id="2.4.1.161" evidence="9"/>
<dbReference type="Gene3D" id="2.60.120.380">
    <property type="match status" value="1"/>
</dbReference>
<protein>
    <submittedName>
        <fullName evidence="9">Oligosaccharide 4-alpha-D-glucosyltransferase</fullName>
        <ecNumber evidence="9">2.4.1.161</ecNumber>
    </submittedName>
</protein>
<dbReference type="GO" id="GO:0033825">
    <property type="term" value="F:oligosaccharide 4-alpha-D-glucosyltransferase activity"/>
    <property type="evidence" value="ECO:0007669"/>
    <property type="project" value="UniProtKB-EC"/>
</dbReference>
<sequence length="907" mass="97930">MNAHAAPGCCSVRTENETLRTPWYGSRPPRRPAVAVLSALALALTALAVPAAHAEAAAPPGGVLDGGTKSLTWHSPVYEKGTVGSPDKCPPAAQDPDGAVCARFDLTVKPPAGEWDDNPEGGVPVSVQWATPTDDFDLYVYDDAGKQVASSAGTADPEATVIPKASGTYHVIVVPYDVHHNSFTGTAYLPEPTDAGDLTAFGGKDGTYDMAAGALKARVDFLADDTLRLRAAPDGVFTDPPGSHMIQTQPKPQKNTKSFDAGAYYGIRGKDTVLRVYKKPLRFALYKGDNRSVVWSEADPLRWTSGGMRQSLTRGADEQFFGGGEQNGSFSHRDQVMNVGNNTNWNEGGWNNSQPFYLSSAGYGVFRNTFTPGVYDFGPRVRTGQQERRLDAYYFTGDVKSVIGKYTSLVGKPFMPPVYGLEPGDSDCYLHNANRGERHTLDALKVADGYTRNQMPLGWMLVNDGYGCGYENLAETGKGLQAHNAQLGLWTQDGLDKLADQVKAGQRVAKLDVAWVGNGYGFALDACDQAKAGIEDNSDARGFVWLPVSWAGAQRCGVLWSGDQKLSWDYLRWQIPTYAGATLSGIAYNTGDVGSIFGHDPKMYTRDLQWKAFLPAIMTMDGWAKDLTTGKAADQQPWLDGEPYASINRKYLQLKERLIPYMYGLSKDATTTGVGAVRPLSLEYPDDPNTLGANAKYEFLAGPDFLVAPVYSDTSVRDGIYLPRGTWTDYWSGKTYQGPTTIDHYAAPLDTLPLFVKGGSIVPMWPKGTTSWQTRDKGELDYDIYPRLGTSSYTLYEDDGVTRQFARGASATQRVQVTSAGRASVVNIGASDGSYQGKPAARSYRLTVHGQAAPGIVALGGKRLQRYGSAAELAAAGSGWFFDSATGATEVKTPSQPTGRGFSVEIA</sequence>
<dbReference type="CDD" id="cd14752">
    <property type="entry name" value="GH31_N"/>
    <property type="match status" value="1"/>
</dbReference>
<feature type="signal peptide" evidence="4">
    <location>
        <begin position="1"/>
        <end position="48"/>
    </location>
</feature>
<feature type="domain" description="Glycoside hydrolase family 31 N-terminal" evidence="6">
    <location>
        <begin position="217"/>
        <end position="376"/>
    </location>
</feature>
<proteinExistence type="inferred from homology"/>
<evidence type="ECO:0000256" key="2">
    <source>
        <dbReference type="RuleBase" id="RU361185"/>
    </source>
</evidence>